<dbReference type="PANTHER" id="PTHR34407:SF1">
    <property type="entry name" value="SGNH HYDROLASE-TYPE ESTERASE DOMAIN-CONTAINING PROTEIN"/>
    <property type="match status" value="1"/>
</dbReference>
<evidence type="ECO:0000313" key="2">
    <source>
        <dbReference type="EMBL" id="GLC57261.1"/>
    </source>
</evidence>
<feature type="region of interest" description="Disordered" evidence="1">
    <location>
        <begin position="613"/>
        <end position="634"/>
    </location>
</feature>
<sequence length="671" mass="69165">MKKVPQRTGGFFTPLPERLAGVTYVGHAARLRLVLERARQGQRLRLGALGGSITAGQGVGGTLNTYVQLFLDWLNAALPPTPPSGQHRSLIATTTTTTTTTVTQRAGAAQDEPGEGGAVGVGGARGGVGVGAGARAITPAAAAVAAGAAAAAGGGAGDGGSLADLQRWRGGVGGGGGGGGSGGGRLARRGRGRRALLRGFDEGEGEQEGQAEEGEGQGEEEEEWWAEAGAGAEGRGGEQGEAPAVSPEEQHVFINGAIPGTESAYTSSCLHHHLLPDPDLVFIDYAVNDLPTATWGQAGPSRRAFERLVRKVLNLPSRPAVVLVNMYAMGPGKGKYWYSAERDFSEFATYYGLPSVSLKAAVLPSAYVGGTERVSLGAIFTGGLNHPGRGGHVVVSELLITMCLGLLSPPPGAAAATPANATTAATTTAAAAAAAAPPATSSGGVSFLGPAATADLMAAVATRPVPPPLAPGNYESLNKTCYVEEELQGLVQQPVVGWEWTDEGRGKWGYVATELRKKLRMQINTQLISDRTAEQASKPIIVQIAHLQSYRGMGTAQVSCVEGCECRPVTIDAYDPREVSLTWMKDVKVSQHPNCVLELTSGPASRAAVMAAKNATHSSGHGRQRGDGDEEEPGHKFKLMGVVVGEEPGASAGTVGYLRQDGHTLWRSADG</sequence>
<feature type="region of interest" description="Disordered" evidence="1">
    <location>
        <begin position="167"/>
        <end position="223"/>
    </location>
</feature>
<dbReference type="InterPro" id="IPR008845">
    <property type="entry name" value="Sporozoite_P67"/>
</dbReference>
<proteinExistence type="predicted"/>
<feature type="compositionally biased region" description="Acidic residues" evidence="1">
    <location>
        <begin position="202"/>
        <end position="223"/>
    </location>
</feature>
<dbReference type="SUPFAM" id="SSF52266">
    <property type="entry name" value="SGNH hydrolase"/>
    <property type="match status" value="1"/>
</dbReference>
<evidence type="ECO:0000313" key="3">
    <source>
        <dbReference type="Proteomes" id="UP001165080"/>
    </source>
</evidence>
<feature type="compositionally biased region" description="Basic residues" evidence="1">
    <location>
        <begin position="186"/>
        <end position="196"/>
    </location>
</feature>
<evidence type="ECO:0000256" key="1">
    <source>
        <dbReference type="SAM" id="MobiDB-lite"/>
    </source>
</evidence>
<organism evidence="2 3">
    <name type="scientific">Pleodorina starrii</name>
    <dbReference type="NCBI Taxonomy" id="330485"/>
    <lineage>
        <taxon>Eukaryota</taxon>
        <taxon>Viridiplantae</taxon>
        <taxon>Chlorophyta</taxon>
        <taxon>core chlorophytes</taxon>
        <taxon>Chlorophyceae</taxon>
        <taxon>CS clade</taxon>
        <taxon>Chlamydomonadales</taxon>
        <taxon>Volvocaceae</taxon>
        <taxon>Pleodorina</taxon>
    </lineage>
</organism>
<reference evidence="2 3" key="1">
    <citation type="journal article" date="2023" name="Commun. Biol.">
        <title>Reorganization of the ancestral sex-determining regions during the evolution of trioecy in Pleodorina starrii.</title>
        <authorList>
            <person name="Takahashi K."/>
            <person name="Suzuki S."/>
            <person name="Kawai-Toyooka H."/>
            <person name="Yamamoto K."/>
            <person name="Hamaji T."/>
            <person name="Ootsuki R."/>
            <person name="Yamaguchi H."/>
            <person name="Kawachi M."/>
            <person name="Higashiyama T."/>
            <person name="Nozaki H."/>
        </authorList>
    </citation>
    <scope>NUCLEOTIDE SEQUENCE [LARGE SCALE GENOMIC DNA]</scope>
    <source>
        <strain evidence="2 3">NIES-4479</strain>
    </source>
</reference>
<dbReference type="AlphaFoldDB" id="A0A9W6BTK6"/>
<protein>
    <recommendedName>
        <fullName evidence="4">SGNH hydrolase-type esterase domain-containing protein</fullName>
    </recommendedName>
</protein>
<dbReference type="EMBL" id="BRXU01000018">
    <property type="protein sequence ID" value="GLC57261.1"/>
    <property type="molecule type" value="Genomic_DNA"/>
</dbReference>
<dbReference type="Proteomes" id="UP001165080">
    <property type="component" value="Unassembled WGS sequence"/>
</dbReference>
<gene>
    <name evidence="2" type="primary">PLEST009268</name>
    <name evidence="2" type="ORF">PLESTB_001205200</name>
</gene>
<dbReference type="Pfam" id="PF05642">
    <property type="entry name" value="Sporozoite_P67"/>
    <property type="match status" value="1"/>
</dbReference>
<dbReference type="CDD" id="cd00229">
    <property type="entry name" value="SGNH_hydrolase"/>
    <property type="match status" value="1"/>
</dbReference>
<comment type="caution">
    <text evidence="2">The sequence shown here is derived from an EMBL/GenBank/DDBJ whole genome shotgun (WGS) entry which is preliminary data.</text>
</comment>
<accession>A0A9W6BTK6</accession>
<keyword evidence="3" id="KW-1185">Reference proteome</keyword>
<dbReference type="PANTHER" id="PTHR34407">
    <property type="entry name" value="EXPRESSED PROTEIN"/>
    <property type="match status" value="1"/>
</dbReference>
<feature type="compositionally biased region" description="Gly residues" evidence="1">
    <location>
        <begin position="170"/>
        <end position="185"/>
    </location>
</feature>
<feature type="region of interest" description="Disordered" evidence="1">
    <location>
        <begin position="98"/>
        <end position="120"/>
    </location>
</feature>
<evidence type="ECO:0008006" key="4">
    <source>
        <dbReference type="Google" id="ProtNLM"/>
    </source>
</evidence>
<name>A0A9W6BTK6_9CHLO</name>